<name>A0A1I7X3W6_HETBA</name>
<keyword evidence="1" id="KW-1185">Reference proteome</keyword>
<sequence length="73" mass="8150">MVWGAFSATGLIDLAFVSTKMNSADYWDSRISNDFQVLASLSKKIMPQSTSLKAPIPGWMTMTWTICTEKTKN</sequence>
<evidence type="ECO:0000313" key="1">
    <source>
        <dbReference type="Proteomes" id="UP000095283"/>
    </source>
</evidence>
<dbReference type="WBParaSite" id="Hba_12159">
    <property type="protein sequence ID" value="Hba_12159"/>
    <property type="gene ID" value="Hba_12159"/>
</dbReference>
<dbReference type="AlphaFoldDB" id="A0A1I7X3W6"/>
<reference evidence="2" key="1">
    <citation type="submission" date="2016-11" db="UniProtKB">
        <authorList>
            <consortium name="WormBaseParasite"/>
        </authorList>
    </citation>
    <scope>IDENTIFICATION</scope>
</reference>
<evidence type="ECO:0000313" key="2">
    <source>
        <dbReference type="WBParaSite" id="Hba_12159"/>
    </source>
</evidence>
<dbReference type="Proteomes" id="UP000095283">
    <property type="component" value="Unplaced"/>
</dbReference>
<organism evidence="1 2">
    <name type="scientific">Heterorhabditis bacteriophora</name>
    <name type="common">Entomopathogenic nematode worm</name>
    <dbReference type="NCBI Taxonomy" id="37862"/>
    <lineage>
        <taxon>Eukaryota</taxon>
        <taxon>Metazoa</taxon>
        <taxon>Ecdysozoa</taxon>
        <taxon>Nematoda</taxon>
        <taxon>Chromadorea</taxon>
        <taxon>Rhabditida</taxon>
        <taxon>Rhabditina</taxon>
        <taxon>Rhabditomorpha</taxon>
        <taxon>Strongyloidea</taxon>
        <taxon>Heterorhabditidae</taxon>
        <taxon>Heterorhabditis</taxon>
    </lineage>
</organism>
<protein>
    <submittedName>
        <fullName evidence="2">TMhelix containing protein</fullName>
    </submittedName>
</protein>
<accession>A0A1I7X3W6</accession>
<proteinExistence type="predicted"/>